<protein>
    <submittedName>
        <fullName evidence="2">Jhamt</fullName>
    </submittedName>
</protein>
<feature type="domain" description="Methyltransferase type 11" evidence="1">
    <location>
        <begin position="41"/>
        <end position="95"/>
    </location>
</feature>
<gene>
    <name evidence="2" type="primary">NCL1_35191</name>
    <name evidence="2" type="ORF">TNCT_245421</name>
</gene>
<dbReference type="AlphaFoldDB" id="A0A8X6LD01"/>
<reference evidence="2" key="1">
    <citation type="submission" date="2020-07" db="EMBL/GenBank/DDBJ databases">
        <title>Multicomponent nature underlies the extraordinary mechanical properties of spider dragline silk.</title>
        <authorList>
            <person name="Kono N."/>
            <person name="Nakamura H."/>
            <person name="Mori M."/>
            <person name="Yoshida Y."/>
            <person name="Ohtoshi R."/>
            <person name="Malay A.D."/>
            <person name="Moran D.A.P."/>
            <person name="Tomita M."/>
            <person name="Numata K."/>
            <person name="Arakawa K."/>
        </authorList>
    </citation>
    <scope>NUCLEOTIDE SEQUENCE</scope>
</reference>
<organism evidence="2 3">
    <name type="scientific">Trichonephila clavata</name>
    <name type="common">Joro spider</name>
    <name type="synonym">Nephila clavata</name>
    <dbReference type="NCBI Taxonomy" id="2740835"/>
    <lineage>
        <taxon>Eukaryota</taxon>
        <taxon>Metazoa</taxon>
        <taxon>Ecdysozoa</taxon>
        <taxon>Arthropoda</taxon>
        <taxon>Chelicerata</taxon>
        <taxon>Arachnida</taxon>
        <taxon>Araneae</taxon>
        <taxon>Araneomorphae</taxon>
        <taxon>Entelegynae</taxon>
        <taxon>Araneoidea</taxon>
        <taxon>Nephilidae</taxon>
        <taxon>Trichonephila</taxon>
    </lineage>
</organism>
<dbReference type="SUPFAM" id="SSF53335">
    <property type="entry name" value="S-adenosyl-L-methionine-dependent methyltransferases"/>
    <property type="match status" value="1"/>
</dbReference>
<proteinExistence type="predicted"/>
<name>A0A8X6LD01_TRICU</name>
<dbReference type="OrthoDB" id="6411112at2759"/>
<dbReference type="InterPro" id="IPR029063">
    <property type="entry name" value="SAM-dependent_MTases_sf"/>
</dbReference>
<dbReference type="Gene3D" id="3.40.50.150">
    <property type="entry name" value="Vaccinia Virus protein VP39"/>
    <property type="match status" value="1"/>
</dbReference>
<keyword evidence="3" id="KW-1185">Reference proteome</keyword>
<dbReference type="EMBL" id="BMAO01035282">
    <property type="protein sequence ID" value="GFR02559.1"/>
    <property type="molecule type" value="Genomic_DNA"/>
</dbReference>
<dbReference type="GO" id="GO:0008757">
    <property type="term" value="F:S-adenosylmethionine-dependent methyltransferase activity"/>
    <property type="evidence" value="ECO:0007669"/>
    <property type="project" value="InterPro"/>
</dbReference>
<dbReference type="InterPro" id="IPR013216">
    <property type="entry name" value="Methyltransf_11"/>
</dbReference>
<evidence type="ECO:0000313" key="2">
    <source>
        <dbReference type="EMBL" id="GFR02559.1"/>
    </source>
</evidence>
<evidence type="ECO:0000313" key="3">
    <source>
        <dbReference type="Proteomes" id="UP000887116"/>
    </source>
</evidence>
<dbReference type="Proteomes" id="UP000887116">
    <property type="component" value="Unassembled WGS sequence"/>
</dbReference>
<sequence>MYFDAELYNTMDKPWETIIYFLNKTLPKLGWNSDQPEVVMDVGSGPGYLSKHYILPAFPNVKKLIAMDATASMIEVAKVRHPHPKIEYVVANMEDR</sequence>
<comment type="caution">
    <text evidence="2">The sequence shown here is derived from an EMBL/GenBank/DDBJ whole genome shotgun (WGS) entry which is preliminary data.</text>
</comment>
<accession>A0A8X6LD01</accession>
<evidence type="ECO:0000259" key="1">
    <source>
        <dbReference type="Pfam" id="PF08241"/>
    </source>
</evidence>
<dbReference type="Pfam" id="PF08241">
    <property type="entry name" value="Methyltransf_11"/>
    <property type="match status" value="1"/>
</dbReference>